<dbReference type="NCBIfam" id="TIGR04183">
    <property type="entry name" value="Por_Secre_tail"/>
    <property type="match status" value="1"/>
</dbReference>
<comment type="caution">
    <text evidence="1">The sequence shown here is derived from an EMBL/GenBank/DDBJ whole genome shotgun (WGS) entry which is preliminary data.</text>
</comment>
<dbReference type="EMBL" id="VSSQ01000139">
    <property type="protein sequence ID" value="MPL80617.1"/>
    <property type="molecule type" value="Genomic_DNA"/>
</dbReference>
<gene>
    <name evidence="1" type="ORF">SDC9_26518</name>
</gene>
<organism evidence="1">
    <name type="scientific">bioreactor metagenome</name>
    <dbReference type="NCBI Taxonomy" id="1076179"/>
    <lineage>
        <taxon>unclassified sequences</taxon>
        <taxon>metagenomes</taxon>
        <taxon>ecological metagenomes</taxon>
    </lineage>
</organism>
<protein>
    <recommendedName>
        <fullName evidence="2">Secretion system C-terminal sorting domain-containing protein</fullName>
    </recommendedName>
</protein>
<dbReference type="AlphaFoldDB" id="A0A644UNN4"/>
<accession>A0A644UNN4</accession>
<evidence type="ECO:0008006" key="2">
    <source>
        <dbReference type="Google" id="ProtNLM"/>
    </source>
</evidence>
<sequence>MRILTIMLMLIVCTTAAQAQGVFPDNGSWYRKFHSIAWGHGGEVLWDITTYNTYRINGDTLINGNTFYKLYDGNAFAVYITNDSLKVYCGEDPGNLRVLFDYGLETGDSFEFYGPDYPYGTLNQTVTMVDSVMIGGVMRKRIQFQNFSSYGSGPLLIEGIGDVNFGGIELNYSYVAWYANTTTLLCFNSNGTNIYGGCTTGVSYTKPLPQIYPNPSSGLIAIDLSGFSLPVTITMLTTDGRLTGTWKSADDRFQIFSRDKGTYLLVISDGSIRSVQRVVIL</sequence>
<name>A0A644UNN4_9ZZZZ</name>
<dbReference type="InterPro" id="IPR026444">
    <property type="entry name" value="Secre_tail"/>
</dbReference>
<reference evidence="1" key="1">
    <citation type="submission" date="2019-08" db="EMBL/GenBank/DDBJ databases">
        <authorList>
            <person name="Kucharzyk K."/>
            <person name="Murdoch R.W."/>
            <person name="Higgins S."/>
            <person name="Loffler F."/>
        </authorList>
    </citation>
    <scope>NUCLEOTIDE SEQUENCE</scope>
</reference>
<proteinExistence type="predicted"/>
<evidence type="ECO:0000313" key="1">
    <source>
        <dbReference type="EMBL" id="MPL80617.1"/>
    </source>
</evidence>